<reference evidence="2" key="1">
    <citation type="submission" date="2016-06" db="EMBL/GenBank/DDBJ databases">
        <title>Parallel loss of symbiosis genes in relatives of nitrogen-fixing non-legume Parasponia.</title>
        <authorList>
            <person name="Van Velzen R."/>
            <person name="Holmer R."/>
            <person name="Bu F."/>
            <person name="Rutten L."/>
            <person name="Van Zeijl A."/>
            <person name="Liu W."/>
            <person name="Santuari L."/>
            <person name="Cao Q."/>
            <person name="Sharma T."/>
            <person name="Shen D."/>
            <person name="Roswanjaya Y."/>
            <person name="Wardhani T."/>
            <person name="Kalhor M.S."/>
            <person name="Jansen J."/>
            <person name="Van den Hoogen J."/>
            <person name="Gungor B."/>
            <person name="Hartog M."/>
            <person name="Hontelez J."/>
            <person name="Verver J."/>
            <person name="Yang W.-C."/>
            <person name="Schijlen E."/>
            <person name="Repin R."/>
            <person name="Schilthuizen M."/>
            <person name="Schranz E."/>
            <person name="Heidstra R."/>
            <person name="Miyata K."/>
            <person name="Fedorova E."/>
            <person name="Kohlen W."/>
            <person name="Bisseling T."/>
            <person name="Smit S."/>
            <person name="Geurts R."/>
        </authorList>
    </citation>
    <scope>NUCLEOTIDE SEQUENCE [LARGE SCALE GENOMIC DNA]</scope>
    <source>
        <strain evidence="2">cv. RG33-2</strain>
    </source>
</reference>
<name>A0A2P5FG15_TREOI</name>
<gene>
    <name evidence="1" type="ORF">TorRG33x02_074490</name>
</gene>
<evidence type="ECO:0000313" key="1">
    <source>
        <dbReference type="EMBL" id="PON96745.1"/>
    </source>
</evidence>
<accession>A0A2P5FG15</accession>
<dbReference type="AlphaFoldDB" id="A0A2P5FG15"/>
<organism evidence="1 2">
    <name type="scientific">Trema orientale</name>
    <name type="common">Charcoal tree</name>
    <name type="synonym">Celtis orientalis</name>
    <dbReference type="NCBI Taxonomy" id="63057"/>
    <lineage>
        <taxon>Eukaryota</taxon>
        <taxon>Viridiplantae</taxon>
        <taxon>Streptophyta</taxon>
        <taxon>Embryophyta</taxon>
        <taxon>Tracheophyta</taxon>
        <taxon>Spermatophyta</taxon>
        <taxon>Magnoliopsida</taxon>
        <taxon>eudicotyledons</taxon>
        <taxon>Gunneridae</taxon>
        <taxon>Pentapetalae</taxon>
        <taxon>rosids</taxon>
        <taxon>fabids</taxon>
        <taxon>Rosales</taxon>
        <taxon>Cannabaceae</taxon>
        <taxon>Trema</taxon>
    </lineage>
</organism>
<evidence type="ECO:0000313" key="2">
    <source>
        <dbReference type="Proteomes" id="UP000237000"/>
    </source>
</evidence>
<dbReference type="EMBL" id="JXTC01000036">
    <property type="protein sequence ID" value="PON96745.1"/>
    <property type="molecule type" value="Genomic_DNA"/>
</dbReference>
<sequence>MKTSTCDIQPPNHDLGSPFIIINIANGVAQMVTTDLSSCAPSTMAMSISATSKKVGLQLHHGRSDSGVILTVLLAGEMQWADLLDRSAMN</sequence>
<dbReference type="Proteomes" id="UP000237000">
    <property type="component" value="Unassembled WGS sequence"/>
</dbReference>
<proteinExistence type="predicted"/>
<keyword evidence="2" id="KW-1185">Reference proteome</keyword>
<protein>
    <submittedName>
        <fullName evidence="1">Uncharacterized protein</fullName>
    </submittedName>
</protein>
<dbReference type="OrthoDB" id="10539969at2759"/>
<dbReference type="InParanoid" id="A0A2P5FG15"/>
<comment type="caution">
    <text evidence="1">The sequence shown here is derived from an EMBL/GenBank/DDBJ whole genome shotgun (WGS) entry which is preliminary data.</text>
</comment>